<accession>A0ABX6UFZ7</accession>
<protein>
    <submittedName>
        <fullName evidence="1">ABC transporter substrate-binding protein</fullName>
    </submittedName>
</protein>
<dbReference type="Proteomes" id="UP000593880">
    <property type="component" value="Chromosome"/>
</dbReference>
<proteinExistence type="predicted"/>
<dbReference type="Pfam" id="PF04392">
    <property type="entry name" value="ABC_sub_bind"/>
    <property type="match status" value="1"/>
</dbReference>
<dbReference type="Gene3D" id="3.40.50.2300">
    <property type="match status" value="2"/>
</dbReference>
<reference evidence="1 2" key="1">
    <citation type="submission" date="2018-06" db="EMBL/GenBank/DDBJ databases">
        <title>Comparative genomics of rhizobia nodulating Arachis hypogaea in China.</title>
        <authorList>
            <person name="Li Y."/>
        </authorList>
    </citation>
    <scope>NUCLEOTIDE SEQUENCE [LARGE SCALE GENOMIC DNA]</scope>
    <source>
        <strain evidence="1 2">CCBAU 51658</strain>
    </source>
</reference>
<dbReference type="InterPro" id="IPR007487">
    <property type="entry name" value="ABC_transpt-TYRBP-like"/>
</dbReference>
<dbReference type="PANTHER" id="PTHR35271:SF1">
    <property type="entry name" value="ABC TRANSPORTER, SUBSTRATE-BINDING LIPOPROTEIN"/>
    <property type="match status" value="1"/>
</dbReference>
<dbReference type="PANTHER" id="PTHR35271">
    <property type="entry name" value="ABC TRANSPORTER, SUBSTRATE-BINDING LIPOPROTEIN-RELATED"/>
    <property type="match status" value="1"/>
</dbReference>
<dbReference type="CDD" id="cd06325">
    <property type="entry name" value="PBP1_ABC_unchar_transporter"/>
    <property type="match status" value="1"/>
</dbReference>
<keyword evidence="2" id="KW-1185">Reference proteome</keyword>
<dbReference type="EMBL" id="CP030057">
    <property type="protein sequence ID" value="QOZ60253.1"/>
    <property type="molecule type" value="Genomic_DNA"/>
</dbReference>
<evidence type="ECO:0000313" key="1">
    <source>
        <dbReference type="EMBL" id="QOZ60253.1"/>
    </source>
</evidence>
<name>A0ABX6UFZ7_9BRAD</name>
<dbReference type="RefSeq" id="WP_128965852.1">
    <property type="nucleotide sequence ID" value="NZ_BMHC01000009.1"/>
</dbReference>
<gene>
    <name evidence="1" type="ORF">XH86_17135</name>
</gene>
<evidence type="ECO:0000313" key="2">
    <source>
        <dbReference type="Proteomes" id="UP000593880"/>
    </source>
</evidence>
<organism evidence="1 2">
    <name type="scientific">Bradyrhizobium guangdongense</name>
    <dbReference type="NCBI Taxonomy" id="1325090"/>
    <lineage>
        <taxon>Bacteria</taxon>
        <taxon>Pseudomonadati</taxon>
        <taxon>Pseudomonadota</taxon>
        <taxon>Alphaproteobacteria</taxon>
        <taxon>Hyphomicrobiales</taxon>
        <taxon>Nitrobacteraceae</taxon>
        <taxon>Bradyrhizobium</taxon>
    </lineage>
</organism>
<sequence length="331" mass="35636">MRRREFIAGIAAAAAAPSIVGAQPPKRLHRVGVLVGLAADIDVPVARAFLKPFREAMGRAGWVEDGNVHIDYRFGGALSDLANTKASAAELVALAPEVIYAQGLPATLALRQQTTTIPIVFTQVIDPVGFRLADSLGHPGGNVTGFVTWDFAIGGKWMELLRELDPKLARVAILFNPETAPYAPGLVVAARDAASGVEVIEMRTHDDAETEAQLQAFSRTPNSSLLVIPEPFTNGHRDHIVAQCARFRVPALNSVLGAVDSGALMSYTFVWDELVSAPVDYIDRILKGASPRDLPIQAPRRYELVINLKMAKALGLDMPPALLARADRVIE</sequence>